<name>X0ZQE7_9ZZZZ</name>
<sequence>GSHLTINDNEIYDMNSAGIYISDNDDPSPYPPTDITVSGNIISWVNGGWMDSEGAGIYVGTSMAIDTMNPSPVIGNRFTYNDIDGCLVGMFFLNSADNEVYYNNIENGLNNYAPTISLDILDAEYNYWGTDEPSEIALLADGIVDYYPWLQNAIEDPNFDSWFYSTGDTVTVTVYDPYYNEDPIRTDTIPEDVDDYFDVYSTTDEAGFEMKLTETGINTGLFTESFPLVEPVEPGPLELGVNDEDIIYFYGYPLAIVDNAAPVITTNLVED</sequence>
<organism evidence="2">
    <name type="scientific">marine sediment metagenome</name>
    <dbReference type="NCBI Taxonomy" id="412755"/>
    <lineage>
        <taxon>unclassified sequences</taxon>
        <taxon>metagenomes</taxon>
        <taxon>ecological metagenomes</taxon>
    </lineage>
</organism>
<dbReference type="InterPro" id="IPR011050">
    <property type="entry name" value="Pectin_lyase_fold/virulence"/>
</dbReference>
<reference evidence="2" key="1">
    <citation type="journal article" date="2014" name="Front. Microbiol.">
        <title>High frequency of phylogenetically diverse reductive dehalogenase-homologous genes in deep subseafloor sedimentary metagenomes.</title>
        <authorList>
            <person name="Kawai M."/>
            <person name="Futagami T."/>
            <person name="Toyoda A."/>
            <person name="Takaki Y."/>
            <person name="Nishi S."/>
            <person name="Hori S."/>
            <person name="Arai W."/>
            <person name="Tsubouchi T."/>
            <person name="Morono Y."/>
            <person name="Uchiyama I."/>
            <person name="Ito T."/>
            <person name="Fujiyama A."/>
            <person name="Inagaki F."/>
            <person name="Takami H."/>
        </authorList>
    </citation>
    <scope>NUCLEOTIDE SEQUENCE</scope>
    <source>
        <strain evidence="2">Expedition CK06-06</strain>
    </source>
</reference>
<evidence type="ECO:0000313" key="2">
    <source>
        <dbReference type="EMBL" id="GAG60302.1"/>
    </source>
</evidence>
<gene>
    <name evidence="2" type="ORF">S01H4_12079</name>
</gene>
<evidence type="ECO:0000259" key="1">
    <source>
        <dbReference type="Pfam" id="PF13229"/>
    </source>
</evidence>
<dbReference type="InterPro" id="IPR006626">
    <property type="entry name" value="PbH1"/>
</dbReference>
<feature type="non-terminal residue" evidence="2">
    <location>
        <position position="271"/>
    </location>
</feature>
<protein>
    <recommendedName>
        <fullName evidence="1">Right handed beta helix domain-containing protein</fullName>
    </recommendedName>
</protein>
<dbReference type="EMBL" id="BART01005055">
    <property type="protein sequence ID" value="GAG60302.1"/>
    <property type="molecule type" value="Genomic_DNA"/>
</dbReference>
<accession>X0ZQE7</accession>
<feature type="non-terminal residue" evidence="2">
    <location>
        <position position="1"/>
    </location>
</feature>
<feature type="domain" description="Right handed beta helix" evidence="1">
    <location>
        <begin position="2"/>
        <end position="110"/>
    </location>
</feature>
<dbReference type="Gene3D" id="2.160.20.10">
    <property type="entry name" value="Single-stranded right-handed beta-helix, Pectin lyase-like"/>
    <property type="match status" value="1"/>
</dbReference>
<dbReference type="Pfam" id="PF13229">
    <property type="entry name" value="Beta_helix"/>
    <property type="match status" value="1"/>
</dbReference>
<dbReference type="InterPro" id="IPR012334">
    <property type="entry name" value="Pectin_lyas_fold"/>
</dbReference>
<comment type="caution">
    <text evidence="2">The sequence shown here is derived from an EMBL/GenBank/DDBJ whole genome shotgun (WGS) entry which is preliminary data.</text>
</comment>
<dbReference type="SMART" id="SM00710">
    <property type="entry name" value="PbH1"/>
    <property type="match status" value="3"/>
</dbReference>
<dbReference type="AlphaFoldDB" id="X0ZQE7"/>
<proteinExistence type="predicted"/>
<dbReference type="SUPFAM" id="SSF51126">
    <property type="entry name" value="Pectin lyase-like"/>
    <property type="match status" value="1"/>
</dbReference>
<dbReference type="InterPro" id="IPR039448">
    <property type="entry name" value="Beta_helix"/>
</dbReference>